<feature type="domain" description="Retrotransposon Copia-like N-terminal" evidence="1">
    <location>
        <begin position="24"/>
        <end position="69"/>
    </location>
</feature>
<name>A0A1U7XXL3_NICSY</name>
<accession>A0A1U7XXL3</accession>
<dbReference type="Proteomes" id="UP000189701">
    <property type="component" value="Unplaced"/>
</dbReference>
<reference evidence="2" key="1">
    <citation type="journal article" date="2013" name="Genome Biol.">
        <title>Reference genomes and transcriptomes of Nicotiana sylvestris and Nicotiana tomentosiformis.</title>
        <authorList>
            <person name="Sierro N."/>
            <person name="Battey J.N."/>
            <person name="Ouadi S."/>
            <person name="Bovet L."/>
            <person name="Goepfert S."/>
            <person name="Bakaher N."/>
            <person name="Peitsch M.C."/>
            <person name="Ivanov N.V."/>
        </authorList>
    </citation>
    <scope>NUCLEOTIDE SEQUENCE [LARGE SCALE GENOMIC DNA]</scope>
</reference>
<organism evidence="2 3">
    <name type="scientific">Nicotiana sylvestris</name>
    <name type="common">Wood tobacco</name>
    <name type="synonym">South American tobacco</name>
    <dbReference type="NCBI Taxonomy" id="4096"/>
    <lineage>
        <taxon>Eukaryota</taxon>
        <taxon>Viridiplantae</taxon>
        <taxon>Streptophyta</taxon>
        <taxon>Embryophyta</taxon>
        <taxon>Tracheophyta</taxon>
        <taxon>Spermatophyta</taxon>
        <taxon>Magnoliopsida</taxon>
        <taxon>eudicotyledons</taxon>
        <taxon>Gunneridae</taxon>
        <taxon>Pentapetalae</taxon>
        <taxon>asterids</taxon>
        <taxon>lamiids</taxon>
        <taxon>Solanales</taxon>
        <taxon>Solanaceae</taxon>
        <taxon>Nicotianoideae</taxon>
        <taxon>Nicotianeae</taxon>
        <taxon>Nicotiana</taxon>
    </lineage>
</organism>
<evidence type="ECO:0000313" key="3">
    <source>
        <dbReference type="RefSeq" id="XP_009791709.1"/>
    </source>
</evidence>
<reference evidence="3" key="2">
    <citation type="submission" date="2025-08" db="UniProtKB">
        <authorList>
            <consortium name="RefSeq"/>
        </authorList>
    </citation>
    <scope>IDENTIFICATION</scope>
    <source>
        <tissue evidence="3">Leaf</tissue>
    </source>
</reference>
<keyword evidence="2" id="KW-1185">Reference proteome</keyword>
<dbReference type="PANTHER" id="PTHR37610:SF6">
    <property type="entry name" value="GAG-POLYPEPTIDE OF LTR COPIA-TYPE-RELATED"/>
    <property type="match status" value="1"/>
</dbReference>
<dbReference type="GeneID" id="104238904"/>
<evidence type="ECO:0000313" key="2">
    <source>
        <dbReference type="Proteomes" id="UP000189701"/>
    </source>
</evidence>
<dbReference type="PANTHER" id="PTHR37610">
    <property type="entry name" value="CCHC-TYPE DOMAIN-CONTAINING PROTEIN"/>
    <property type="match status" value="1"/>
</dbReference>
<evidence type="ECO:0000259" key="1">
    <source>
        <dbReference type="Pfam" id="PF14244"/>
    </source>
</evidence>
<dbReference type="KEGG" id="nsy:104238904"/>
<dbReference type="Pfam" id="PF14244">
    <property type="entry name" value="Retrotran_gag_3"/>
    <property type="match status" value="1"/>
</dbReference>
<dbReference type="AlphaFoldDB" id="A0A1U7XXL3"/>
<dbReference type="InterPro" id="IPR029472">
    <property type="entry name" value="Copia-like_N"/>
</dbReference>
<gene>
    <name evidence="3" type="primary">LOC104238904</name>
</gene>
<proteinExistence type="predicted"/>
<protein>
    <submittedName>
        <fullName evidence="3">Uncharacterized protein LOC104238904</fullName>
    </submittedName>
</protein>
<dbReference type="RefSeq" id="XP_009791709.1">
    <property type="nucleotide sequence ID" value="XM_009793407.1"/>
</dbReference>
<sequence>MEEENPFGTRQIVVESSHPLYLSPSDNPGVLLVFSPFDGTGYADWRKSMLISLLANNKLGFINGKFSKPGEDSPYLDLWIRVNDMVMAWLLNSLTKDIRSSVLHSKSARDLWKQLEDRYGTSDFAMLFGLQKKLLETVQGSFDIATYFNNIKAIWDEIEAIDARVPCVCIECKCEAKQKNKDLENRQKLMQFLMGLNESYNTCRGNIMMMTPEPNIDKVYSFLLQEERQMSRA</sequence>